<dbReference type="Proteomes" id="UP000807716">
    <property type="component" value="Unassembled WGS sequence"/>
</dbReference>
<keyword evidence="14" id="KW-1185">Reference proteome</keyword>
<evidence type="ECO:0000256" key="5">
    <source>
        <dbReference type="ARBA" id="ARBA00022553"/>
    </source>
</evidence>
<evidence type="ECO:0000256" key="7">
    <source>
        <dbReference type="ARBA" id="ARBA00022771"/>
    </source>
</evidence>
<comment type="caution">
    <text evidence="13">The sequence shown here is derived from an EMBL/GenBank/DDBJ whole genome shotgun (WGS) entry which is preliminary data.</text>
</comment>
<dbReference type="PROSITE" id="PS51083">
    <property type="entry name" value="ZF_HIT"/>
    <property type="match status" value="1"/>
</dbReference>
<dbReference type="GO" id="GO:0005737">
    <property type="term" value="C:cytoplasm"/>
    <property type="evidence" value="ECO:0007669"/>
    <property type="project" value="UniProtKB-SubCell"/>
</dbReference>
<evidence type="ECO:0000256" key="1">
    <source>
        <dbReference type="ARBA" id="ARBA00004123"/>
    </source>
</evidence>
<keyword evidence="6" id="KW-0479">Metal-binding</keyword>
<comment type="subcellular location">
    <subcellularLocation>
        <location evidence="2">Cytoplasm</location>
    </subcellularLocation>
    <subcellularLocation>
        <location evidence="1">Nucleus</location>
    </subcellularLocation>
</comment>
<evidence type="ECO:0000256" key="10">
    <source>
        <dbReference type="ARBA" id="ARBA00046946"/>
    </source>
</evidence>
<keyword evidence="9" id="KW-0539">Nucleus</keyword>
<comment type="subunit">
    <text evidence="10">Thyroid receptor interacting proteins (TRIPs) specifically interact with the ligand binding domain of the thyroid receptor (TR). Requires the presence of thyroid hormone for its interaction. Interacts with NUFIP1. Interacts (via HIT-type zinc finger) with the RUVBL1/RUVBL2 complex in the presence of ADP.</text>
</comment>
<evidence type="ECO:0000256" key="9">
    <source>
        <dbReference type="ARBA" id="ARBA00023242"/>
    </source>
</evidence>
<dbReference type="InterPro" id="IPR048371">
    <property type="entry name" value="ZNHIT3_C"/>
</dbReference>
<accession>A0A9P6QBJ0</accession>
<gene>
    <name evidence="13" type="ORF">DFQ27_001653</name>
</gene>
<dbReference type="OrthoDB" id="18412at2759"/>
<dbReference type="PANTHER" id="PTHR13483:SF11">
    <property type="entry name" value="ZINC FINGER HIT DOMAIN-CONTAINING PROTEIN 3"/>
    <property type="match status" value="1"/>
</dbReference>
<evidence type="ECO:0000313" key="13">
    <source>
        <dbReference type="EMBL" id="KAG0263642.1"/>
    </source>
</evidence>
<dbReference type="CDD" id="cd23024">
    <property type="entry name" value="zf-HIT_ZNHIT2-3"/>
    <property type="match status" value="1"/>
</dbReference>
<dbReference type="GO" id="GO:0048254">
    <property type="term" value="P:snoRNA localization"/>
    <property type="evidence" value="ECO:0007669"/>
    <property type="project" value="TreeGrafter"/>
</dbReference>
<keyword evidence="4" id="KW-0963">Cytoplasm</keyword>
<keyword evidence="5" id="KW-0597">Phosphoprotein</keyword>
<sequence length="171" mass="18819">MASTKTSAAAGGGAGAIAKAKKLCIVCQTNEFKYKCPTCTQPYCSLACYKIHKESPCEKPAPEPESVINVPPVKPVPDYLAEEPVTLLSHEQLERIEQSTKVKDMLQHEGLRKLIHMIDSSENPEFLLDKARQENHLFVEFADEILAIVDRAPGQTGREHVLEAMGMGSDL</sequence>
<name>A0A9P6QBJ0_9FUNG</name>
<keyword evidence="8" id="KW-0862">Zinc</keyword>
<dbReference type="GO" id="GO:0070761">
    <property type="term" value="C:pre-snoRNP complex"/>
    <property type="evidence" value="ECO:0007669"/>
    <property type="project" value="TreeGrafter"/>
</dbReference>
<evidence type="ECO:0000256" key="11">
    <source>
        <dbReference type="PROSITE-ProRule" id="PRU00453"/>
    </source>
</evidence>
<dbReference type="SUPFAM" id="SSF144232">
    <property type="entry name" value="HIT/MYND zinc finger-like"/>
    <property type="match status" value="1"/>
</dbReference>
<dbReference type="GO" id="GO:0005634">
    <property type="term" value="C:nucleus"/>
    <property type="evidence" value="ECO:0007669"/>
    <property type="project" value="UniProtKB-SubCell"/>
</dbReference>
<proteinExistence type="predicted"/>
<reference evidence="13" key="1">
    <citation type="journal article" date="2020" name="Fungal Divers.">
        <title>Resolving the Mortierellaceae phylogeny through synthesis of multi-gene phylogenetics and phylogenomics.</title>
        <authorList>
            <person name="Vandepol N."/>
            <person name="Liber J."/>
            <person name="Desiro A."/>
            <person name="Na H."/>
            <person name="Kennedy M."/>
            <person name="Barry K."/>
            <person name="Grigoriev I.V."/>
            <person name="Miller A.N."/>
            <person name="O'Donnell K."/>
            <person name="Stajich J.E."/>
            <person name="Bonito G."/>
        </authorList>
    </citation>
    <scope>NUCLEOTIDE SEQUENCE</scope>
    <source>
        <strain evidence="13">BC1065</strain>
    </source>
</reference>
<protein>
    <recommendedName>
        <fullName evidence="3">Zinc finger HIT domain-containing protein 3</fullName>
    </recommendedName>
</protein>
<evidence type="ECO:0000256" key="6">
    <source>
        <dbReference type="ARBA" id="ARBA00022723"/>
    </source>
</evidence>
<dbReference type="PANTHER" id="PTHR13483">
    <property type="entry name" value="BOX C_D SNORNA PROTEIN 1-RELATED"/>
    <property type="match status" value="1"/>
</dbReference>
<evidence type="ECO:0000256" key="4">
    <source>
        <dbReference type="ARBA" id="ARBA00022490"/>
    </source>
</evidence>
<evidence type="ECO:0000256" key="8">
    <source>
        <dbReference type="ARBA" id="ARBA00022833"/>
    </source>
</evidence>
<feature type="domain" description="HIT-type" evidence="12">
    <location>
        <begin position="24"/>
        <end position="57"/>
    </location>
</feature>
<dbReference type="GO" id="GO:0000492">
    <property type="term" value="P:box C/D snoRNP assembly"/>
    <property type="evidence" value="ECO:0007669"/>
    <property type="project" value="TreeGrafter"/>
</dbReference>
<dbReference type="EMBL" id="JAAAJB010000157">
    <property type="protein sequence ID" value="KAG0263642.1"/>
    <property type="molecule type" value="Genomic_DNA"/>
</dbReference>
<dbReference type="GO" id="GO:0008270">
    <property type="term" value="F:zinc ion binding"/>
    <property type="evidence" value="ECO:0007669"/>
    <property type="project" value="UniProtKB-UniRule"/>
</dbReference>
<evidence type="ECO:0000259" key="12">
    <source>
        <dbReference type="PROSITE" id="PS51083"/>
    </source>
</evidence>
<evidence type="ECO:0000256" key="2">
    <source>
        <dbReference type="ARBA" id="ARBA00004496"/>
    </source>
</evidence>
<dbReference type="GO" id="GO:0000463">
    <property type="term" value="P:maturation of LSU-rRNA from tricistronic rRNA transcript (SSU-rRNA, 5.8S rRNA, LSU-rRNA)"/>
    <property type="evidence" value="ECO:0007669"/>
    <property type="project" value="TreeGrafter"/>
</dbReference>
<evidence type="ECO:0000256" key="3">
    <source>
        <dbReference type="ARBA" id="ARBA00021568"/>
    </source>
</evidence>
<evidence type="ECO:0000313" key="14">
    <source>
        <dbReference type="Proteomes" id="UP000807716"/>
    </source>
</evidence>
<dbReference type="AlphaFoldDB" id="A0A9P6QBJ0"/>
<organism evidence="13 14">
    <name type="scientific">Actinomortierella ambigua</name>
    <dbReference type="NCBI Taxonomy" id="1343610"/>
    <lineage>
        <taxon>Eukaryota</taxon>
        <taxon>Fungi</taxon>
        <taxon>Fungi incertae sedis</taxon>
        <taxon>Mucoromycota</taxon>
        <taxon>Mortierellomycotina</taxon>
        <taxon>Mortierellomycetes</taxon>
        <taxon>Mortierellales</taxon>
        <taxon>Mortierellaceae</taxon>
        <taxon>Actinomortierella</taxon>
    </lineage>
</organism>
<dbReference type="Pfam" id="PF04438">
    <property type="entry name" value="zf-HIT"/>
    <property type="match status" value="1"/>
</dbReference>
<dbReference type="InterPro" id="IPR051639">
    <property type="entry name" value="BCD1"/>
</dbReference>
<dbReference type="Gene3D" id="3.30.60.190">
    <property type="match status" value="1"/>
</dbReference>
<dbReference type="InterPro" id="IPR007529">
    <property type="entry name" value="Znf_HIT"/>
</dbReference>
<keyword evidence="7 11" id="KW-0863">Zinc-finger</keyword>
<dbReference type="Pfam" id="PF21373">
    <property type="entry name" value="ZNHIT3_C"/>
    <property type="match status" value="1"/>
</dbReference>